<dbReference type="InterPro" id="IPR009000">
    <property type="entry name" value="Transl_B-barrel_sf"/>
</dbReference>
<sequence length="298" mass="31018">MFRTVADPFVGQVSLFRVLSGTVRSGDRLTNATTGAGERLHGLFRVQGKDHHPVDGLAAGEVGAVAKLVGTPSGTILWARPAGAGGTGARPVAPPARQPVYGLSLVPVSQSDDDRMSTALARLVAEDPTLLVERVAAPGGDATVLRGLGDTHLAVALDRLARVFGVHVTTGPVPVAYRETLARRAQAEGKVKKQSGGHGQFAVVELRAEPLPRGPASSSSTRSSGARSRGPTCPPSRRACTTRSPRADPTGTPSWTCGSRCTTARPTRSTRPRWRSGPPRPPGCGRRSPTPGRSCSSP</sequence>
<evidence type="ECO:0000256" key="3">
    <source>
        <dbReference type="SAM" id="MobiDB-lite"/>
    </source>
</evidence>
<keyword evidence="1" id="KW-0547">Nucleotide-binding</keyword>
<dbReference type="Pfam" id="PF14492">
    <property type="entry name" value="EFG_III"/>
    <property type="match status" value="1"/>
</dbReference>
<evidence type="ECO:0000256" key="2">
    <source>
        <dbReference type="ARBA" id="ARBA00023134"/>
    </source>
</evidence>
<dbReference type="SUPFAM" id="SSF54980">
    <property type="entry name" value="EF-G C-terminal domain-like"/>
    <property type="match status" value="1"/>
</dbReference>
<dbReference type="SUPFAM" id="SSF54211">
    <property type="entry name" value="Ribosomal protein S5 domain 2-like"/>
    <property type="match status" value="1"/>
</dbReference>
<evidence type="ECO:0008006" key="9">
    <source>
        <dbReference type="Google" id="ProtNLM"/>
    </source>
</evidence>
<feature type="domain" description="Translation elongation factor EFG/EF2" evidence="4">
    <location>
        <begin position="175"/>
        <end position="214"/>
    </location>
</feature>
<reference evidence="8" key="1">
    <citation type="journal article" date="2019" name="Int. J. Syst. Evol. Microbiol.">
        <title>The Global Catalogue of Microorganisms (GCM) 10K type strain sequencing project: providing services to taxonomists for standard genome sequencing and annotation.</title>
        <authorList>
            <consortium name="The Broad Institute Genomics Platform"/>
            <consortium name="The Broad Institute Genome Sequencing Center for Infectious Disease"/>
            <person name="Wu L."/>
            <person name="Ma J."/>
        </authorList>
    </citation>
    <scope>NUCLEOTIDE SEQUENCE [LARGE SCALE GENOMIC DNA]</scope>
    <source>
        <strain evidence="8">NBRC 106348</strain>
    </source>
</reference>
<gene>
    <name evidence="7" type="ORF">GCM10025864_11660</name>
</gene>
<evidence type="ECO:0000313" key="7">
    <source>
        <dbReference type="EMBL" id="GMA23407.1"/>
    </source>
</evidence>
<feature type="compositionally biased region" description="Low complexity" evidence="3">
    <location>
        <begin position="283"/>
        <end position="298"/>
    </location>
</feature>
<keyword evidence="2" id="KW-0342">GTP-binding</keyword>
<evidence type="ECO:0000259" key="6">
    <source>
        <dbReference type="Pfam" id="PF22042"/>
    </source>
</evidence>
<dbReference type="Pfam" id="PF03764">
    <property type="entry name" value="EFG_IV"/>
    <property type="match status" value="1"/>
</dbReference>
<feature type="compositionally biased region" description="Low complexity" evidence="3">
    <location>
        <begin position="214"/>
        <end position="231"/>
    </location>
</feature>
<comment type="caution">
    <text evidence="7">The sequence shown here is derived from an EMBL/GenBank/DDBJ whole genome shotgun (WGS) entry which is preliminary data.</text>
</comment>
<keyword evidence="8" id="KW-1185">Reference proteome</keyword>
<evidence type="ECO:0000259" key="4">
    <source>
        <dbReference type="Pfam" id="PF03764"/>
    </source>
</evidence>
<accession>A0ABQ6HZ24</accession>
<dbReference type="InterPro" id="IPR041095">
    <property type="entry name" value="EFG_II"/>
</dbReference>
<dbReference type="Pfam" id="PF22042">
    <property type="entry name" value="EF-G_D2"/>
    <property type="match status" value="1"/>
</dbReference>
<dbReference type="InterPro" id="IPR035647">
    <property type="entry name" value="EFG_III/V"/>
</dbReference>
<evidence type="ECO:0000256" key="1">
    <source>
        <dbReference type="ARBA" id="ARBA00022741"/>
    </source>
</evidence>
<feature type="region of interest" description="Disordered" evidence="3">
    <location>
        <begin position="207"/>
        <end position="298"/>
    </location>
</feature>
<dbReference type="Gene3D" id="3.30.70.870">
    <property type="entry name" value="Elongation Factor G (Translational Gtpase), domain 3"/>
    <property type="match status" value="1"/>
</dbReference>
<dbReference type="InterPro" id="IPR005517">
    <property type="entry name" value="Transl_elong_EFG/EF2_IV"/>
</dbReference>
<proteinExistence type="predicted"/>
<dbReference type="Proteomes" id="UP001157091">
    <property type="component" value="Unassembled WGS sequence"/>
</dbReference>
<dbReference type="Gene3D" id="3.30.230.10">
    <property type="match status" value="1"/>
</dbReference>
<dbReference type="PANTHER" id="PTHR43261:SF6">
    <property type="entry name" value="ELONGATION FACTOR G-LIKE PROTEIN"/>
    <property type="match status" value="1"/>
</dbReference>
<dbReference type="SUPFAM" id="SSF50447">
    <property type="entry name" value="Translation proteins"/>
    <property type="match status" value="1"/>
</dbReference>
<evidence type="ECO:0000313" key="8">
    <source>
        <dbReference type="Proteomes" id="UP001157091"/>
    </source>
</evidence>
<dbReference type="PANTHER" id="PTHR43261">
    <property type="entry name" value="TRANSLATION ELONGATION FACTOR G-RELATED"/>
    <property type="match status" value="1"/>
</dbReference>
<organism evidence="7 8">
    <name type="scientific">Luteimicrobium album</name>
    <dbReference type="NCBI Taxonomy" id="1054550"/>
    <lineage>
        <taxon>Bacteria</taxon>
        <taxon>Bacillati</taxon>
        <taxon>Actinomycetota</taxon>
        <taxon>Actinomycetes</taxon>
        <taxon>Micrococcales</taxon>
        <taxon>Luteimicrobium</taxon>
    </lineage>
</organism>
<dbReference type="InterPro" id="IPR020568">
    <property type="entry name" value="Ribosomal_Su5_D2-typ_SF"/>
</dbReference>
<dbReference type="InterPro" id="IPR053905">
    <property type="entry name" value="EF-G-like_DII"/>
</dbReference>
<feature type="domain" description="Elongation factor G-like" evidence="6">
    <location>
        <begin position="2"/>
        <end position="72"/>
    </location>
</feature>
<evidence type="ECO:0000259" key="5">
    <source>
        <dbReference type="Pfam" id="PF14492"/>
    </source>
</evidence>
<name>A0ABQ6HZ24_9MICO</name>
<protein>
    <recommendedName>
        <fullName evidence="9">Elongation factor EFG domain-containing protein</fullName>
    </recommendedName>
</protein>
<dbReference type="Gene3D" id="2.40.30.10">
    <property type="entry name" value="Translation factors"/>
    <property type="match status" value="1"/>
</dbReference>
<feature type="domain" description="Elongation Factor G" evidence="5">
    <location>
        <begin position="98"/>
        <end position="171"/>
    </location>
</feature>
<dbReference type="EMBL" id="BSUK01000001">
    <property type="protein sequence ID" value="GMA23407.1"/>
    <property type="molecule type" value="Genomic_DNA"/>
</dbReference>
<dbReference type="InterPro" id="IPR014721">
    <property type="entry name" value="Ribsml_uS5_D2-typ_fold_subgr"/>
</dbReference>